<feature type="domain" description="HAT C-terminal dimerisation" evidence="2">
    <location>
        <begin position="736"/>
        <end position="790"/>
    </location>
</feature>
<dbReference type="InterPro" id="IPR057456">
    <property type="entry name" value="Znf_C17orf113"/>
</dbReference>
<dbReference type="RefSeq" id="XP_035664333.1">
    <property type="nucleotide sequence ID" value="XM_035808440.1"/>
</dbReference>
<evidence type="ECO:0000256" key="1">
    <source>
        <dbReference type="SAM" id="MobiDB-lite"/>
    </source>
</evidence>
<proteinExistence type="predicted"/>
<feature type="region of interest" description="Disordered" evidence="1">
    <location>
        <begin position="1"/>
        <end position="144"/>
    </location>
</feature>
<sequence>MSRKQQSILGFFQKKDVAASKDQAQDRGRDDSEHSDESLSTSEPGASAEAGPCTPVEECCEHSGEADLSSSEESCEASGNPPPAFEEEPQPGPSGTSTFGPIPPSTQEFSDEFSVDLSGDDEDATSTEPKKPKLSEDQEKTKTEKVYKFQDSWKHKRPWLKHDKSKLIMWCEVCRRFDTGKKKNSFRKGTKSLRLPNITSHEASPAHVTACNKKDASMLAIQNRPMPMAVQRMEAKKVDQMSTLFRSAYYLAKQARPFSDFPMLMKLQRSNGLATVGKTYLNDKEARVFVDYIAQTIRSDMITHIQTSDFVSVLADGSTDRGAIEEEVVHVRYLRDNIVPTTAFVALKPLERGDAEHVTSAVKSALQDDLLMEGAWSQKLVFACFDGAPVNMGHISGVGVRLKEECPHLLVLACCAHRLELVFKDVLGEVQYFSTIHDMLSNLYKFYHYSPLNWQGLRNAAEALNIAVLKPVRATGTRWLPHLERAVKAVCRDFRALVQHLGHLEEIGDTGTKDSRDKARGILQVVKTVKFVMFLNFLVKYLGLISAVYKVFQDNDSTIEVVFRRVNSVVSSLMKLAKPAKLNRILSDGLEERDGSFVWKETVLTTGRPQRGRGRGGNLATYKEEVLQDCQRICDSTLHHLGRRFDVILSNPVYNSARVLFQFSTWPTEEEDDDFGEENIRTLHHHFHAVLEQKDFDIDSCIREWLELKSVCRAQLAAMHQTPHFSTFWTSVLRRERDEDFKNIFTILRLALIIPTHTAECERSFSLMNVVKTDWRTSLDPATLTSLMAISLDKNDVETFDPLPAIRLWWAGGKRRPSTTPYGPRAPRVEENHESDTSEEDI</sequence>
<dbReference type="OrthoDB" id="10051404at2759"/>
<dbReference type="Pfam" id="PF05699">
    <property type="entry name" value="Dimer_Tnp_hAT"/>
    <property type="match status" value="1"/>
</dbReference>
<dbReference type="SUPFAM" id="SSF53098">
    <property type="entry name" value="Ribonuclease H-like"/>
    <property type="match status" value="1"/>
</dbReference>
<dbReference type="AlphaFoldDB" id="A0A9J7KL02"/>
<reference evidence="5" key="1">
    <citation type="submission" date="2025-08" db="UniProtKB">
        <authorList>
            <consortium name="RefSeq"/>
        </authorList>
    </citation>
    <scope>IDENTIFICATION</scope>
    <source>
        <strain evidence="5">S238N-H82</strain>
        <tissue evidence="5">Testes</tissue>
    </source>
</reference>
<dbReference type="OMA" id="NDHACRE"/>
<feature type="region of interest" description="Disordered" evidence="1">
    <location>
        <begin position="815"/>
        <end position="842"/>
    </location>
</feature>
<dbReference type="Proteomes" id="UP000001554">
    <property type="component" value="Unplaced"/>
</dbReference>
<feature type="compositionally biased region" description="Basic and acidic residues" evidence="1">
    <location>
        <begin position="128"/>
        <end position="144"/>
    </location>
</feature>
<feature type="compositionally biased region" description="Acidic residues" evidence="1">
    <location>
        <begin position="109"/>
        <end position="125"/>
    </location>
</feature>
<feature type="compositionally biased region" description="Basic and acidic residues" evidence="1">
    <location>
        <begin position="827"/>
        <end position="836"/>
    </location>
</feature>
<organism evidence="4 5">
    <name type="scientific">Branchiostoma floridae</name>
    <name type="common">Florida lancelet</name>
    <name type="synonym">Amphioxus</name>
    <dbReference type="NCBI Taxonomy" id="7739"/>
    <lineage>
        <taxon>Eukaryota</taxon>
        <taxon>Metazoa</taxon>
        <taxon>Chordata</taxon>
        <taxon>Cephalochordata</taxon>
        <taxon>Leptocardii</taxon>
        <taxon>Amphioxiformes</taxon>
        <taxon>Branchiostomatidae</taxon>
        <taxon>Branchiostoma</taxon>
    </lineage>
</organism>
<dbReference type="InterPro" id="IPR012337">
    <property type="entry name" value="RNaseH-like_sf"/>
</dbReference>
<dbReference type="PANTHER" id="PTHR46880:SF5">
    <property type="entry name" value="DUF4371 DOMAIN-CONTAINING PROTEIN"/>
    <property type="match status" value="1"/>
</dbReference>
<dbReference type="PANTHER" id="PTHR46880">
    <property type="entry name" value="RAS-ASSOCIATING DOMAIN-CONTAINING PROTEIN"/>
    <property type="match status" value="1"/>
</dbReference>
<accession>A0A9J7KL02</accession>
<dbReference type="GO" id="GO:0046983">
    <property type="term" value="F:protein dimerization activity"/>
    <property type="evidence" value="ECO:0007669"/>
    <property type="project" value="InterPro"/>
</dbReference>
<keyword evidence="4" id="KW-1185">Reference proteome</keyword>
<feature type="compositionally biased region" description="Basic and acidic residues" evidence="1">
    <location>
        <begin position="13"/>
        <end position="37"/>
    </location>
</feature>
<protein>
    <submittedName>
        <fullName evidence="5">Zinc finger protein 862-like</fullName>
    </submittedName>
</protein>
<dbReference type="GeneID" id="118407876"/>
<evidence type="ECO:0000259" key="3">
    <source>
        <dbReference type="Pfam" id="PF25431"/>
    </source>
</evidence>
<dbReference type="KEGG" id="bfo:118407876"/>
<feature type="domain" description="C17orf113 probable zinc finger" evidence="3">
    <location>
        <begin position="158"/>
        <end position="217"/>
    </location>
</feature>
<name>A0A9J7KL02_BRAFL</name>
<evidence type="ECO:0000313" key="5">
    <source>
        <dbReference type="RefSeq" id="XP_035664333.1"/>
    </source>
</evidence>
<dbReference type="InterPro" id="IPR008906">
    <property type="entry name" value="HATC_C_dom"/>
</dbReference>
<evidence type="ECO:0000259" key="2">
    <source>
        <dbReference type="Pfam" id="PF05699"/>
    </source>
</evidence>
<gene>
    <name evidence="5" type="primary">LOC118407876</name>
</gene>
<dbReference type="Pfam" id="PF25431">
    <property type="entry name" value="zf-C17orf113"/>
    <property type="match status" value="1"/>
</dbReference>
<evidence type="ECO:0000313" key="4">
    <source>
        <dbReference type="Proteomes" id="UP000001554"/>
    </source>
</evidence>